<evidence type="ECO:0000313" key="3">
    <source>
        <dbReference type="EMBL" id="GEP61519.1"/>
    </source>
</evidence>
<dbReference type="AlphaFoldDB" id="A0A512NRF5"/>
<dbReference type="InterPro" id="IPR006015">
    <property type="entry name" value="Universal_stress_UspA"/>
</dbReference>
<comment type="caution">
    <text evidence="3">The sequence shown here is derived from an EMBL/GenBank/DDBJ whole genome shotgun (WGS) entry which is preliminary data.</text>
</comment>
<name>A0A512NRF5_9HYPH</name>
<dbReference type="EMBL" id="BKAJ01000230">
    <property type="protein sequence ID" value="GEP61519.1"/>
    <property type="molecule type" value="Genomic_DNA"/>
</dbReference>
<dbReference type="PANTHER" id="PTHR46268">
    <property type="entry name" value="STRESS RESPONSE PROTEIN NHAX"/>
    <property type="match status" value="1"/>
</dbReference>
<protein>
    <submittedName>
        <fullName evidence="3">Universal stress protein A</fullName>
    </submittedName>
</protein>
<comment type="similarity">
    <text evidence="1">Belongs to the universal stress protein A family.</text>
</comment>
<accession>A0A512NRF5</accession>
<dbReference type="CDD" id="cd00293">
    <property type="entry name" value="USP-like"/>
    <property type="match status" value="1"/>
</dbReference>
<gene>
    <name evidence="3" type="ORF">RSO01_86850</name>
</gene>
<evidence type="ECO:0000259" key="2">
    <source>
        <dbReference type="Pfam" id="PF00582"/>
    </source>
</evidence>
<dbReference type="Gene3D" id="3.40.50.12370">
    <property type="match status" value="1"/>
</dbReference>
<dbReference type="PRINTS" id="PR01438">
    <property type="entry name" value="UNVRSLSTRESS"/>
</dbReference>
<keyword evidence="4" id="KW-1185">Reference proteome</keyword>
<evidence type="ECO:0000256" key="1">
    <source>
        <dbReference type="ARBA" id="ARBA00008791"/>
    </source>
</evidence>
<feature type="domain" description="UspA" evidence="2">
    <location>
        <begin position="48"/>
        <end position="186"/>
    </location>
</feature>
<organism evidence="3 4">
    <name type="scientific">Reyranella soli</name>
    <dbReference type="NCBI Taxonomy" id="1230389"/>
    <lineage>
        <taxon>Bacteria</taxon>
        <taxon>Pseudomonadati</taxon>
        <taxon>Pseudomonadota</taxon>
        <taxon>Alphaproteobacteria</taxon>
        <taxon>Hyphomicrobiales</taxon>
        <taxon>Reyranellaceae</taxon>
        <taxon>Reyranella</taxon>
    </lineage>
</organism>
<dbReference type="PANTHER" id="PTHR46268:SF15">
    <property type="entry name" value="UNIVERSAL STRESS PROTEIN HP_0031"/>
    <property type="match status" value="1"/>
</dbReference>
<dbReference type="Proteomes" id="UP000321058">
    <property type="component" value="Unassembled WGS sequence"/>
</dbReference>
<sequence length="316" mass="32930">MGIYVGQSIAGESGEGKGRAGGGMGPISHPSTGLDRFHQNIRRAGMGFRTILVHVDTGPSAPKRLKLSADLAARFEAHLVGLYVRRPFQAPAFTDAGPAMDSLYRTYESAVQADEAAAMAAFGTTGPLKAWRVADGPAEQVVAAHARYADLVIVGQAEPDAAAEATPPDLAEAVAMAGERPTLIVPHIGAAKPPGRTVMLCWNGTREAARAATGALPFLKKADKVVILLVDPEDEPGGAGVHVAAWLARHGVTAVVKRDTAGGADIGEIILSRAADQDADLIVMGLYGHSRMREWVMGGASRTLLASMTVPLLVAH</sequence>
<reference evidence="3 4" key="1">
    <citation type="submission" date="2019-07" db="EMBL/GenBank/DDBJ databases">
        <title>Whole genome shotgun sequence of Reyranella soli NBRC 108950.</title>
        <authorList>
            <person name="Hosoyama A."/>
            <person name="Uohara A."/>
            <person name="Ohji S."/>
            <person name="Ichikawa N."/>
        </authorList>
    </citation>
    <scope>NUCLEOTIDE SEQUENCE [LARGE SCALE GENOMIC DNA]</scope>
    <source>
        <strain evidence="3 4">NBRC 108950</strain>
    </source>
</reference>
<dbReference type="SUPFAM" id="SSF52402">
    <property type="entry name" value="Adenine nucleotide alpha hydrolases-like"/>
    <property type="match status" value="2"/>
</dbReference>
<dbReference type="OrthoDB" id="9804721at2"/>
<proteinExistence type="inferred from homology"/>
<feature type="domain" description="UspA" evidence="2">
    <location>
        <begin position="255"/>
        <end position="315"/>
    </location>
</feature>
<dbReference type="Pfam" id="PF00582">
    <property type="entry name" value="Usp"/>
    <property type="match status" value="2"/>
</dbReference>
<dbReference type="InterPro" id="IPR006016">
    <property type="entry name" value="UspA"/>
</dbReference>
<evidence type="ECO:0000313" key="4">
    <source>
        <dbReference type="Proteomes" id="UP000321058"/>
    </source>
</evidence>